<reference evidence="3 4" key="1">
    <citation type="submission" date="2016-04" db="EMBL/GenBank/DDBJ databases">
        <title>Peptidophaga gingivicola gen. nov., sp. nov., isolated from human subgingival plaque.</title>
        <authorList>
            <person name="Beall C.J."/>
            <person name="Mokrzan E.M."/>
            <person name="Griffen A.L."/>
            <person name="Leys E.J."/>
        </authorList>
    </citation>
    <scope>NUCLEOTIDE SEQUENCE [LARGE SCALE GENOMIC DNA]</scope>
    <source>
        <strain evidence="3 4">BA112</strain>
    </source>
</reference>
<gene>
    <name evidence="3" type="ORF">A4H34_10020</name>
</gene>
<feature type="region of interest" description="Disordered" evidence="1">
    <location>
        <begin position="232"/>
        <end position="275"/>
    </location>
</feature>
<feature type="domain" description="DUF222" evidence="2">
    <location>
        <begin position="5"/>
        <end position="212"/>
    </location>
</feature>
<organism evidence="3 4">
    <name type="scientific">Peptidiphaga gingivicola</name>
    <dbReference type="NCBI Taxonomy" id="2741497"/>
    <lineage>
        <taxon>Bacteria</taxon>
        <taxon>Bacillati</taxon>
        <taxon>Actinomycetota</taxon>
        <taxon>Actinomycetes</taxon>
        <taxon>Actinomycetales</taxon>
        <taxon>Actinomycetaceae</taxon>
        <taxon>Peptidiphaga</taxon>
    </lineage>
</organism>
<accession>A0A179B123</accession>
<name>A0A179B123_9ACTO</name>
<dbReference type="AlphaFoldDB" id="A0A179B123"/>
<dbReference type="STRING" id="1823756.A4H34_10020"/>
<dbReference type="RefSeq" id="WP_064231997.1">
    <property type="nucleotide sequence ID" value="NZ_LVZK01000003.1"/>
</dbReference>
<evidence type="ECO:0000313" key="3">
    <source>
        <dbReference type="EMBL" id="OAP85416.1"/>
    </source>
</evidence>
<sequence>MLVAIGEQESWRVSGVRTFAQWNEKASGQSPSAAMKEIKRAQALGADLQHMSAALKDGELFAEHVDIVRRIFSTPMLKGKLSAVPEGEFVAWARECAPRQFERRVKARAFQEDPAFGVENEKAEARKENVAFAKAGSGVRVTGWLSDESSTLVDAAFSAAMGRKSADDSRTLPERRAEALVELIGAKPEGESSAIGTRVRTHLSVHVPLATLVGVEESLGCPVVADDAEKAVGRESRSGSLTGAGRVGEPSGGVRRMREHSEAGLGGERDDIGSGCGRVENPTRCPCPERGGGQGRLGRCLDVVAGQKRDIGKVLGWIPALSNVDAFSGLEPATLDDGSPLSASQLARLLCDSTLSRVVLSASGEVLDVGRNKRLFTPVNGGP</sequence>
<feature type="compositionally biased region" description="Basic and acidic residues" evidence="1">
    <location>
        <begin position="259"/>
        <end position="272"/>
    </location>
</feature>
<dbReference type="Pfam" id="PF02720">
    <property type="entry name" value="DUF222"/>
    <property type="match status" value="1"/>
</dbReference>
<keyword evidence="4" id="KW-1185">Reference proteome</keyword>
<proteinExistence type="predicted"/>
<dbReference type="InterPro" id="IPR003870">
    <property type="entry name" value="DUF222"/>
</dbReference>
<evidence type="ECO:0000259" key="2">
    <source>
        <dbReference type="Pfam" id="PF02720"/>
    </source>
</evidence>
<protein>
    <recommendedName>
        <fullName evidence="2">DUF222 domain-containing protein</fullName>
    </recommendedName>
</protein>
<dbReference type="Proteomes" id="UP000078368">
    <property type="component" value="Unassembled WGS sequence"/>
</dbReference>
<evidence type="ECO:0000256" key="1">
    <source>
        <dbReference type="SAM" id="MobiDB-lite"/>
    </source>
</evidence>
<comment type="caution">
    <text evidence="3">The sequence shown here is derived from an EMBL/GenBank/DDBJ whole genome shotgun (WGS) entry which is preliminary data.</text>
</comment>
<dbReference type="EMBL" id="LVZK01000003">
    <property type="protein sequence ID" value="OAP85416.1"/>
    <property type="molecule type" value="Genomic_DNA"/>
</dbReference>
<evidence type="ECO:0000313" key="4">
    <source>
        <dbReference type="Proteomes" id="UP000078368"/>
    </source>
</evidence>